<feature type="region of interest" description="Disordered" evidence="1">
    <location>
        <begin position="174"/>
        <end position="202"/>
    </location>
</feature>
<dbReference type="GeneID" id="20175068"/>
<dbReference type="Proteomes" id="UP000018817">
    <property type="component" value="Unassembled WGS sequence"/>
</dbReference>
<protein>
    <recommendedName>
        <fullName evidence="2">HAT C-terminal dimerisation domain-containing protein</fullName>
    </recommendedName>
</protein>
<reference evidence="4" key="1">
    <citation type="submission" date="2011-12" db="EMBL/GenBank/DDBJ databases">
        <authorList>
            <consortium name="The Broad Institute Genome Sequencing Platform"/>
            <person name="Russ C."/>
            <person name="Tyler B."/>
            <person name="Panabieres F."/>
            <person name="Shan W."/>
            <person name="Tripathy S."/>
            <person name="Grunwald N."/>
            <person name="Machado M."/>
            <person name="Young S.K."/>
            <person name="Zeng Q."/>
            <person name="Gargeya S."/>
            <person name="Fitzgerald M."/>
            <person name="Haas B."/>
            <person name="Abouelleil A."/>
            <person name="Alvarado L."/>
            <person name="Arachchi H.M."/>
            <person name="Berlin A."/>
            <person name="Chapman S.B."/>
            <person name="Gearin G."/>
            <person name="Goldberg J."/>
            <person name="Griggs A."/>
            <person name="Gujja S."/>
            <person name="Hansen M."/>
            <person name="Heiman D."/>
            <person name="Howarth C."/>
            <person name="Larimer J."/>
            <person name="Lui A."/>
            <person name="MacDonald P.J.P."/>
            <person name="McCowen C."/>
            <person name="Montmayeur A."/>
            <person name="Murphy C."/>
            <person name="Neiman D."/>
            <person name="Pearson M."/>
            <person name="Priest M."/>
            <person name="Roberts A."/>
            <person name="Saif S."/>
            <person name="Shea T."/>
            <person name="Sisk P."/>
            <person name="Stolte C."/>
            <person name="Sykes S."/>
            <person name="Wortman J."/>
            <person name="Nusbaum C."/>
            <person name="Birren B."/>
        </authorList>
    </citation>
    <scope>NUCLEOTIDE SEQUENCE [LARGE SCALE GENOMIC DNA]</scope>
    <source>
        <strain evidence="4">INRA-310</strain>
    </source>
</reference>
<reference evidence="3 4" key="2">
    <citation type="submission" date="2013-11" db="EMBL/GenBank/DDBJ databases">
        <title>The Genome Sequence of Phytophthora parasitica INRA-310.</title>
        <authorList>
            <consortium name="The Broad Institute Genomics Platform"/>
            <person name="Russ C."/>
            <person name="Tyler B."/>
            <person name="Panabieres F."/>
            <person name="Shan W."/>
            <person name="Tripathy S."/>
            <person name="Grunwald N."/>
            <person name="Machado M."/>
            <person name="Johnson C.S."/>
            <person name="Arredondo F."/>
            <person name="Hong C."/>
            <person name="Coffey M."/>
            <person name="Young S.K."/>
            <person name="Zeng Q."/>
            <person name="Gargeya S."/>
            <person name="Fitzgerald M."/>
            <person name="Abouelleil A."/>
            <person name="Alvarado L."/>
            <person name="Chapman S.B."/>
            <person name="Gainer-Dewar J."/>
            <person name="Goldberg J."/>
            <person name="Griggs A."/>
            <person name="Gujja S."/>
            <person name="Hansen M."/>
            <person name="Howarth C."/>
            <person name="Imamovic A."/>
            <person name="Ireland A."/>
            <person name="Larimer J."/>
            <person name="McCowan C."/>
            <person name="Murphy C."/>
            <person name="Pearson M."/>
            <person name="Poon T.W."/>
            <person name="Priest M."/>
            <person name="Roberts A."/>
            <person name="Saif S."/>
            <person name="Shea T."/>
            <person name="Sykes S."/>
            <person name="Wortman J."/>
            <person name="Nusbaum C."/>
            <person name="Birren B."/>
        </authorList>
    </citation>
    <scope>NUCLEOTIDE SEQUENCE [LARGE SCALE GENOMIC DNA]</scope>
    <source>
        <strain evidence="3 4">INRA-310</strain>
    </source>
</reference>
<dbReference type="InterPro" id="IPR008906">
    <property type="entry name" value="HATC_C_dom"/>
</dbReference>
<feature type="region of interest" description="Disordered" evidence="1">
    <location>
        <begin position="221"/>
        <end position="249"/>
    </location>
</feature>
<dbReference type="OrthoDB" id="10439696at2759"/>
<evidence type="ECO:0000313" key="3">
    <source>
        <dbReference type="EMBL" id="ETN17099.1"/>
    </source>
</evidence>
<dbReference type="AlphaFoldDB" id="W2QXA9"/>
<feature type="domain" description="HAT C-terminal dimerisation" evidence="2">
    <location>
        <begin position="60"/>
        <end position="115"/>
    </location>
</feature>
<organism evidence="3 4">
    <name type="scientific">Phytophthora nicotianae (strain INRA-310)</name>
    <name type="common">Phytophthora parasitica</name>
    <dbReference type="NCBI Taxonomy" id="761204"/>
    <lineage>
        <taxon>Eukaryota</taxon>
        <taxon>Sar</taxon>
        <taxon>Stramenopiles</taxon>
        <taxon>Oomycota</taxon>
        <taxon>Peronosporomycetes</taxon>
        <taxon>Peronosporales</taxon>
        <taxon>Peronosporaceae</taxon>
        <taxon>Phytophthora</taxon>
    </lineage>
</organism>
<dbReference type="RefSeq" id="XP_008896691.1">
    <property type="nucleotide sequence ID" value="XM_008898443.1"/>
</dbReference>
<evidence type="ECO:0000256" key="1">
    <source>
        <dbReference type="SAM" id="MobiDB-lite"/>
    </source>
</evidence>
<name>W2QXA9_PHYN3</name>
<dbReference type="InterPro" id="IPR012337">
    <property type="entry name" value="RNaseH-like_sf"/>
</dbReference>
<dbReference type="OMA" id="ATCERFF"/>
<dbReference type="GO" id="GO:0046983">
    <property type="term" value="F:protein dimerization activity"/>
    <property type="evidence" value="ECO:0007669"/>
    <property type="project" value="InterPro"/>
</dbReference>
<gene>
    <name evidence="3" type="ORF">PPTG_05000</name>
</gene>
<sequence>MWDFALAYYRKPFDRDARSIVGEMSEWMRGAYTPFSLANFENFATPPLAAFWQEAKSSKERAHLEPELPELALVVLAMAVNTATCERYFSVLALIHSARRNKMNSEKARTIAAVRGQVRDRDRPDPNELKKVMELFSPPRKRRGDEQLGLAIQRTPGHHPSVRRDLSSLFADAQSQSNHAADDLEAGSEDEEVSENDDDQDPFEHWDEVFQELVEDDRDQFQEPQPRNDAFTVLGPPNNPPFPSYNDENFPQERTLTRIRSTKVMLSELFGVATT</sequence>
<proteinExistence type="predicted"/>
<evidence type="ECO:0000259" key="2">
    <source>
        <dbReference type="Pfam" id="PF05699"/>
    </source>
</evidence>
<dbReference type="SUPFAM" id="SSF53098">
    <property type="entry name" value="Ribonuclease H-like"/>
    <property type="match status" value="1"/>
</dbReference>
<evidence type="ECO:0000313" key="4">
    <source>
        <dbReference type="Proteomes" id="UP000018817"/>
    </source>
</evidence>
<feature type="compositionally biased region" description="Acidic residues" evidence="1">
    <location>
        <begin position="183"/>
        <end position="201"/>
    </location>
</feature>
<dbReference type="EMBL" id="KI669567">
    <property type="protein sequence ID" value="ETN17099.1"/>
    <property type="molecule type" value="Genomic_DNA"/>
</dbReference>
<accession>W2QXA9</accession>
<dbReference type="Pfam" id="PF05699">
    <property type="entry name" value="Dimer_Tnp_hAT"/>
    <property type="match status" value="1"/>
</dbReference>
<dbReference type="VEuPathDB" id="FungiDB:PPTG_05000"/>